<dbReference type="GO" id="GO:0005509">
    <property type="term" value="F:calcium ion binding"/>
    <property type="evidence" value="ECO:0007669"/>
    <property type="project" value="InterPro"/>
</dbReference>
<dbReference type="PRINTS" id="PR01362">
    <property type="entry name" value="CALFLAGIN"/>
</dbReference>
<feature type="domain" description="EF-hand" evidence="3">
    <location>
        <begin position="40"/>
        <end position="72"/>
    </location>
</feature>
<dbReference type="Pfam" id="PF13499">
    <property type="entry name" value="EF-hand_7"/>
    <property type="match status" value="1"/>
</dbReference>
<accession>A0A3S0IIT0</accession>
<gene>
    <name evidence="4" type="ORF">EKG39_06945</name>
</gene>
<dbReference type="PROSITE" id="PS50222">
    <property type="entry name" value="EF_HAND_2"/>
    <property type="match status" value="2"/>
</dbReference>
<protein>
    <submittedName>
        <fullName evidence="4">EF-hand domain-containing protein</fullName>
    </submittedName>
</protein>
<keyword evidence="2" id="KW-0677">Repeat</keyword>
<organism evidence="4 5">
    <name type="scientific">Shewanella atlantica</name>
    <dbReference type="NCBI Taxonomy" id="271099"/>
    <lineage>
        <taxon>Bacteria</taxon>
        <taxon>Pseudomonadati</taxon>
        <taxon>Pseudomonadota</taxon>
        <taxon>Gammaproteobacteria</taxon>
        <taxon>Alteromonadales</taxon>
        <taxon>Shewanellaceae</taxon>
        <taxon>Shewanella</taxon>
    </lineage>
</organism>
<sequence>MTDICQEELKDNFDHFDTDGDGSIQLSEFERLLQALEALEPGESAEIGFNAIDLDGNGSIDFEEFSEWFNSQ</sequence>
<dbReference type="InterPro" id="IPR011992">
    <property type="entry name" value="EF-hand-dom_pair"/>
</dbReference>
<evidence type="ECO:0000313" key="5">
    <source>
        <dbReference type="Proteomes" id="UP000282060"/>
    </source>
</evidence>
<comment type="caution">
    <text evidence="4">The sequence shown here is derived from an EMBL/GenBank/DDBJ whole genome shotgun (WGS) entry which is preliminary data.</text>
</comment>
<dbReference type="AlphaFoldDB" id="A0A3S0IIT0"/>
<name>A0A3S0IIT0_9GAMM</name>
<dbReference type="SMART" id="SM00054">
    <property type="entry name" value="EFh"/>
    <property type="match status" value="2"/>
</dbReference>
<evidence type="ECO:0000313" key="4">
    <source>
        <dbReference type="EMBL" id="RTR33461.1"/>
    </source>
</evidence>
<feature type="domain" description="EF-hand" evidence="3">
    <location>
        <begin position="4"/>
        <end position="39"/>
    </location>
</feature>
<reference evidence="4 5" key="1">
    <citation type="submission" date="2018-12" db="EMBL/GenBank/DDBJ databases">
        <authorList>
            <person name="Yu L."/>
        </authorList>
    </citation>
    <scope>NUCLEOTIDE SEQUENCE [LARGE SCALE GENOMIC DNA]</scope>
    <source>
        <strain evidence="4 5">HAW-EB5</strain>
    </source>
</reference>
<dbReference type="InterPro" id="IPR002048">
    <property type="entry name" value="EF_hand_dom"/>
</dbReference>
<dbReference type="RefSeq" id="WP_126505016.1">
    <property type="nucleotide sequence ID" value="NZ_RXNV01000002.1"/>
</dbReference>
<dbReference type="Gene3D" id="1.10.238.10">
    <property type="entry name" value="EF-hand"/>
    <property type="match status" value="1"/>
</dbReference>
<evidence type="ECO:0000259" key="3">
    <source>
        <dbReference type="PROSITE" id="PS50222"/>
    </source>
</evidence>
<dbReference type="PROSITE" id="PS00018">
    <property type="entry name" value="EF_HAND_1"/>
    <property type="match status" value="2"/>
</dbReference>
<evidence type="ECO:0000256" key="1">
    <source>
        <dbReference type="ARBA" id="ARBA00022723"/>
    </source>
</evidence>
<keyword evidence="1" id="KW-0479">Metal-binding</keyword>
<dbReference type="Proteomes" id="UP000282060">
    <property type="component" value="Unassembled WGS sequence"/>
</dbReference>
<dbReference type="EMBL" id="RXNV01000002">
    <property type="protein sequence ID" value="RTR33461.1"/>
    <property type="molecule type" value="Genomic_DNA"/>
</dbReference>
<evidence type="ECO:0000256" key="2">
    <source>
        <dbReference type="ARBA" id="ARBA00022737"/>
    </source>
</evidence>
<proteinExistence type="predicted"/>
<keyword evidence="5" id="KW-1185">Reference proteome</keyword>
<dbReference type="InterPro" id="IPR003299">
    <property type="entry name" value="Calflagin-bd"/>
</dbReference>
<dbReference type="SUPFAM" id="SSF47473">
    <property type="entry name" value="EF-hand"/>
    <property type="match status" value="1"/>
</dbReference>
<dbReference type="OrthoDB" id="5770487at2"/>
<dbReference type="CDD" id="cd00051">
    <property type="entry name" value="EFh"/>
    <property type="match status" value="1"/>
</dbReference>
<dbReference type="InterPro" id="IPR018247">
    <property type="entry name" value="EF_Hand_1_Ca_BS"/>
</dbReference>